<accession>A0A7M2YU11</accession>
<dbReference type="GO" id="GO:0005886">
    <property type="term" value="C:plasma membrane"/>
    <property type="evidence" value="ECO:0007669"/>
    <property type="project" value="UniProtKB-SubCell"/>
</dbReference>
<proteinExistence type="inferred from homology"/>
<feature type="transmembrane region" description="Helical" evidence="8">
    <location>
        <begin position="220"/>
        <end position="239"/>
    </location>
</feature>
<dbReference type="AlphaFoldDB" id="A0A7M2YU11"/>
<evidence type="ECO:0000256" key="3">
    <source>
        <dbReference type="ARBA" id="ARBA00022679"/>
    </source>
</evidence>
<sequence length="573" mass="61547">MTRAACVALLALVLVPAASAAAPVTGPAGGTRGHLAGAPFAPDTAPRLTRAQALERFLATAKVARWLDRYPPRPATDATFDEATRRWTVKVWSGRAGQIALGKVEDGDGRVVESWVGPQVAWKMARGRDGAFGGKVLNAWWVWIPLSALFLVGLADRRRLLSLHTLDLLVLLSFGLSLWFFNRGEVFRSAPLAAPPLLYLLVRTAWIGFRGRGPAPGISWPVWALAAACVFLAGFRVGLNLESPRGVIDVGYAGVIGADRILDGRAPYGHMPVQDGRTPCGPADADGEIRDRIQQNGRCESSNERGDTYGPVAYLAYVPAVLALGWSGRWDSLPAAHATAIVFDALVVLGLVLVGRRLGGSRLAALLAFAWLANPFTAYTLNANSNDAIMPAALVWGFWLCTSPWARGAAVAAAAWTKFAALLVAPLWLTYPDGLRPRSAARFAAAFAGVSLAAFSLLLLEPSLAGALRTFLDRTLGFQLGRHSPFSPWDWGQYHAAGVPDLKLLQRLVQIAVLALAGVAAVLPRRKGPLELAALTAAILVGFELGLTHWFYLYIPWFLPFVVLALFLPRRPA</sequence>
<feature type="transmembrane region" description="Helical" evidence="8">
    <location>
        <begin position="308"/>
        <end position="328"/>
    </location>
</feature>
<keyword evidence="11" id="KW-1185">Reference proteome</keyword>
<organism evidence="10 11">
    <name type="scientific">Gaiella occulta</name>
    <dbReference type="NCBI Taxonomy" id="1002870"/>
    <lineage>
        <taxon>Bacteria</taxon>
        <taxon>Bacillati</taxon>
        <taxon>Actinomycetota</taxon>
        <taxon>Thermoleophilia</taxon>
        <taxon>Gaiellales</taxon>
        <taxon>Gaiellaceae</taxon>
        <taxon>Gaiella</taxon>
    </lineage>
</organism>
<dbReference type="OrthoDB" id="5240769at2"/>
<gene>
    <name evidence="10" type="ORF">Gocc_3025</name>
</gene>
<name>A0A7M2YU11_9ACTN</name>
<reference evidence="10 11" key="1">
    <citation type="submission" date="2018-07" db="EMBL/GenBank/DDBJ databases">
        <title>High-quality-draft genome sequence of Gaiella occulta.</title>
        <authorList>
            <person name="Severino R."/>
            <person name="Froufe H.J.C."/>
            <person name="Rainey F.A."/>
            <person name="Barroso C."/>
            <person name="Albuquerque L."/>
            <person name="Lobo-Da-Cunha A."/>
            <person name="Da Costa M.S."/>
            <person name="Egas C."/>
        </authorList>
    </citation>
    <scope>NUCLEOTIDE SEQUENCE [LARGE SCALE GENOMIC DNA]</scope>
    <source>
        <strain evidence="10 11">F2-233</strain>
    </source>
</reference>
<dbReference type="RefSeq" id="WP_114797407.1">
    <property type="nucleotide sequence ID" value="NZ_QQZY01000011.1"/>
</dbReference>
<feature type="transmembrane region" description="Helical" evidence="8">
    <location>
        <begin position="334"/>
        <end position="354"/>
    </location>
</feature>
<evidence type="ECO:0000313" key="10">
    <source>
        <dbReference type="EMBL" id="RDI73230.1"/>
    </source>
</evidence>
<comment type="similarity">
    <text evidence="7">Belongs to the glycosyltransferase 87 family.</text>
</comment>
<keyword evidence="6 8" id="KW-0472">Membrane</keyword>
<keyword evidence="3" id="KW-0808">Transferase</keyword>
<reference evidence="11" key="2">
    <citation type="journal article" date="2019" name="MicrobiologyOpen">
        <title>High-quality draft genome sequence of Gaiella occulta isolated from a 150 meter deep mineral water borehole and comparison with the genome sequences of other deep-branching lineages of the phylum Actinobacteria.</title>
        <authorList>
            <person name="Severino R."/>
            <person name="Froufe H.J.C."/>
            <person name="Barroso C."/>
            <person name="Albuquerque L."/>
            <person name="Lobo-da-Cunha A."/>
            <person name="da Costa M.S."/>
            <person name="Egas C."/>
        </authorList>
    </citation>
    <scope>NUCLEOTIDE SEQUENCE [LARGE SCALE GENOMIC DNA]</scope>
    <source>
        <strain evidence="11">F2-233</strain>
    </source>
</reference>
<protein>
    <recommendedName>
        <fullName evidence="12">DUF2029 domain-containing protein</fullName>
    </recommendedName>
</protein>
<feature type="transmembrane region" description="Helical" evidence="8">
    <location>
        <begin position="405"/>
        <end position="429"/>
    </location>
</feature>
<dbReference type="GO" id="GO:0016758">
    <property type="term" value="F:hexosyltransferase activity"/>
    <property type="evidence" value="ECO:0007669"/>
    <property type="project" value="InterPro"/>
</dbReference>
<feature type="transmembrane region" description="Helical" evidence="8">
    <location>
        <begin position="363"/>
        <end position="381"/>
    </location>
</feature>
<keyword evidence="9" id="KW-0732">Signal</keyword>
<evidence type="ECO:0000313" key="11">
    <source>
        <dbReference type="Proteomes" id="UP000254134"/>
    </source>
</evidence>
<dbReference type="Proteomes" id="UP000254134">
    <property type="component" value="Unassembled WGS sequence"/>
</dbReference>
<keyword evidence="2" id="KW-1003">Cell membrane</keyword>
<evidence type="ECO:0008006" key="12">
    <source>
        <dbReference type="Google" id="ProtNLM"/>
    </source>
</evidence>
<feature type="chain" id="PRO_5029780417" description="DUF2029 domain-containing protein" evidence="9">
    <location>
        <begin position="21"/>
        <end position="573"/>
    </location>
</feature>
<feature type="transmembrane region" description="Helical" evidence="8">
    <location>
        <begin position="161"/>
        <end position="181"/>
    </location>
</feature>
<keyword evidence="4 8" id="KW-0812">Transmembrane</keyword>
<dbReference type="InterPro" id="IPR018584">
    <property type="entry name" value="GT87"/>
</dbReference>
<feature type="transmembrane region" description="Helical" evidence="8">
    <location>
        <begin position="551"/>
        <end position="568"/>
    </location>
</feature>
<feature type="transmembrane region" description="Helical" evidence="8">
    <location>
        <begin position="504"/>
        <end position="523"/>
    </location>
</feature>
<evidence type="ECO:0000256" key="6">
    <source>
        <dbReference type="ARBA" id="ARBA00023136"/>
    </source>
</evidence>
<dbReference type="Pfam" id="PF09594">
    <property type="entry name" value="GT87"/>
    <property type="match status" value="1"/>
</dbReference>
<feature type="signal peptide" evidence="9">
    <location>
        <begin position="1"/>
        <end position="20"/>
    </location>
</feature>
<comment type="subcellular location">
    <subcellularLocation>
        <location evidence="1">Cell membrane</location>
        <topology evidence="1">Multi-pass membrane protein</topology>
    </subcellularLocation>
</comment>
<evidence type="ECO:0000256" key="8">
    <source>
        <dbReference type="SAM" id="Phobius"/>
    </source>
</evidence>
<feature type="transmembrane region" description="Helical" evidence="8">
    <location>
        <begin position="530"/>
        <end position="545"/>
    </location>
</feature>
<evidence type="ECO:0000256" key="1">
    <source>
        <dbReference type="ARBA" id="ARBA00004651"/>
    </source>
</evidence>
<evidence type="ECO:0000256" key="4">
    <source>
        <dbReference type="ARBA" id="ARBA00022692"/>
    </source>
</evidence>
<feature type="transmembrane region" description="Helical" evidence="8">
    <location>
        <begin position="136"/>
        <end position="154"/>
    </location>
</feature>
<evidence type="ECO:0000256" key="7">
    <source>
        <dbReference type="ARBA" id="ARBA00024033"/>
    </source>
</evidence>
<evidence type="ECO:0000256" key="9">
    <source>
        <dbReference type="SAM" id="SignalP"/>
    </source>
</evidence>
<evidence type="ECO:0000256" key="2">
    <source>
        <dbReference type="ARBA" id="ARBA00022475"/>
    </source>
</evidence>
<keyword evidence="5 8" id="KW-1133">Transmembrane helix</keyword>
<dbReference type="EMBL" id="QQZY01000011">
    <property type="protein sequence ID" value="RDI73230.1"/>
    <property type="molecule type" value="Genomic_DNA"/>
</dbReference>
<feature type="transmembrane region" description="Helical" evidence="8">
    <location>
        <begin position="441"/>
        <end position="460"/>
    </location>
</feature>
<evidence type="ECO:0000256" key="5">
    <source>
        <dbReference type="ARBA" id="ARBA00022989"/>
    </source>
</evidence>
<comment type="caution">
    <text evidence="10">The sequence shown here is derived from an EMBL/GenBank/DDBJ whole genome shotgun (WGS) entry which is preliminary data.</text>
</comment>